<dbReference type="GO" id="GO:0046872">
    <property type="term" value="F:metal ion binding"/>
    <property type="evidence" value="ECO:0007669"/>
    <property type="project" value="UniProtKB-KW"/>
</dbReference>
<dbReference type="EMBL" id="QRKN01000006">
    <property type="protein sequence ID" value="RHI21840.1"/>
    <property type="molecule type" value="Genomic_DNA"/>
</dbReference>
<dbReference type="PANTHER" id="PTHR11845:SF13">
    <property type="entry name" value="5'-DEOXYNUCLEOTIDASE HDDC2"/>
    <property type="match status" value="1"/>
</dbReference>
<name>A0A414ZL17_9FIRM</name>
<evidence type="ECO:0000313" key="4">
    <source>
        <dbReference type="EMBL" id="RHI21840.1"/>
    </source>
</evidence>
<accession>A0A414ZL17</accession>
<protein>
    <submittedName>
        <fullName evidence="4">HD domain-containing protein</fullName>
    </submittedName>
</protein>
<dbReference type="SUPFAM" id="SSF109604">
    <property type="entry name" value="HD-domain/PDEase-like"/>
    <property type="match status" value="1"/>
</dbReference>
<sequence length="222" mass="25572">MQENEKDKRLEKQLDFIREIDREKEIFRQTYLADASRKENDAEHAWHMAIMTMLLSEYANEKIDVLKTVGMLLIHDIVEIDAGDTYAYDEAGKATQHEREQKAAERIYGLLPKEQGEPLLELWEEFEAQQTPEARFARTMDNIQPMLLNDASGGRSWREHSVKLSQILGRNKRTALGSEKIWDYAFNNILKKHVESGNIIDDEGVFSEEAGACAKASERNGR</sequence>
<keyword evidence="1" id="KW-0479">Metal-binding</keyword>
<dbReference type="PANTHER" id="PTHR11845">
    <property type="entry name" value="5'-DEOXYNUCLEOTIDASE HDDC2"/>
    <property type="match status" value="1"/>
</dbReference>
<evidence type="ECO:0000256" key="2">
    <source>
        <dbReference type="ARBA" id="ARBA00022801"/>
    </source>
</evidence>
<evidence type="ECO:0000313" key="5">
    <source>
        <dbReference type="Proteomes" id="UP000285865"/>
    </source>
</evidence>
<dbReference type="InterPro" id="IPR006674">
    <property type="entry name" value="HD_domain"/>
</dbReference>
<dbReference type="Proteomes" id="UP000285865">
    <property type="component" value="Unassembled WGS sequence"/>
</dbReference>
<comment type="caution">
    <text evidence="4">The sequence shown here is derived from an EMBL/GenBank/DDBJ whole genome shotgun (WGS) entry which is preliminary data.</text>
</comment>
<gene>
    <name evidence="4" type="ORF">DW172_09250</name>
</gene>
<proteinExistence type="predicted"/>
<keyword evidence="2" id="KW-0378">Hydrolase</keyword>
<dbReference type="GO" id="GO:0005737">
    <property type="term" value="C:cytoplasm"/>
    <property type="evidence" value="ECO:0007669"/>
    <property type="project" value="TreeGrafter"/>
</dbReference>
<dbReference type="InterPro" id="IPR039356">
    <property type="entry name" value="YfbR/HDDC2"/>
</dbReference>
<dbReference type="Pfam" id="PF13023">
    <property type="entry name" value="HD_3"/>
    <property type="match status" value="1"/>
</dbReference>
<evidence type="ECO:0000256" key="1">
    <source>
        <dbReference type="ARBA" id="ARBA00022723"/>
    </source>
</evidence>
<evidence type="ECO:0000259" key="3">
    <source>
        <dbReference type="Pfam" id="PF13023"/>
    </source>
</evidence>
<reference evidence="4 5" key="1">
    <citation type="submission" date="2018-08" db="EMBL/GenBank/DDBJ databases">
        <title>A genome reference for cultivated species of the human gut microbiota.</title>
        <authorList>
            <person name="Zou Y."/>
            <person name="Xue W."/>
            <person name="Luo G."/>
        </authorList>
    </citation>
    <scope>NUCLEOTIDE SEQUENCE [LARGE SCALE GENOMIC DNA]</scope>
    <source>
        <strain evidence="4 5">AM16-11</strain>
    </source>
</reference>
<dbReference type="Gene3D" id="1.10.3210.10">
    <property type="entry name" value="Hypothetical protein af1432"/>
    <property type="match status" value="1"/>
</dbReference>
<dbReference type="RefSeq" id="WP_118257723.1">
    <property type="nucleotide sequence ID" value="NZ_QRKN01000006.1"/>
</dbReference>
<dbReference type="GO" id="GO:0002953">
    <property type="term" value="F:5'-deoxynucleotidase activity"/>
    <property type="evidence" value="ECO:0007669"/>
    <property type="project" value="InterPro"/>
</dbReference>
<dbReference type="AlphaFoldDB" id="A0A414ZL17"/>
<organism evidence="4 5">
    <name type="scientific">Agathobacter rectalis</name>
    <dbReference type="NCBI Taxonomy" id="39491"/>
    <lineage>
        <taxon>Bacteria</taxon>
        <taxon>Bacillati</taxon>
        <taxon>Bacillota</taxon>
        <taxon>Clostridia</taxon>
        <taxon>Lachnospirales</taxon>
        <taxon>Lachnospiraceae</taxon>
        <taxon>Agathobacter</taxon>
    </lineage>
</organism>
<feature type="domain" description="HD" evidence="3">
    <location>
        <begin position="20"/>
        <end position="182"/>
    </location>
</feature>